<dbReference type="EMBL" id="MJEQ01000636">
    <property type="protein sequence ID" value="OIT34918.1"/>
    <property type="molecule type" value="Genomic_DNA"/>
</dbReference>
<dbReference type="Gramene" id="OIT34918">
    <property type="protein sequence ID" value="OIT34918"/>
    <property type="gene ID" value="A4A49_03740"/>
</dbReference>
<accession>A0A314KZS2</accession>
<feature type="region of interest" description="Disordered" evidence="1">
    <location>
        <begin position="1"/>
        <end position="47"/>
    </location>
</feature>
<feature type="region of interest" description="Disordered" evidence="1">
    <location>
        <begin position="108"/>
        <end position="148"/>
    </location>
</feature>
<dbReference type="Proteomes" id="UP000187609">
    <property type="component" value="Unassembled WGS sequence"/>
</dbReference>
<organism evidence="2 3">
    <name type="scientific">Nicotiana attenuata</name>
    <name type="common">Coyote tobacco</name>
    <dbReference type="NCBI Taxonomy" id="49451"/>
    <lineage>
        <taxon>Eukaryota</taxon>
        <taxon>Viridiplantae</taxon>
        <taxon>Streptophyta</taxon>
        <taxon>Embryophyta</taxon>
        <taxon>Tracheophyta</taxon>
        <taxon>Spermatophyta</taxon>
        <taxon>Magnoliopsida</taxon>
        <taxon>eudicotyledons</taxon>
        <taxon>Gunneridae</taxon>
        <taxon>Pentapetalae</taxon>
        <taxon>asterids</taxon>
        <taxon>lamiids</taxon>
        <taxon>Solanales</taxon>
        <taxon>Solanaceae</taxon>
        <taxon>Nicotianoideae</taxon>
        <taxon>Nicotianeae</taxon>
        <taxon>Nicotiana</taxon>
    </lineage>
</organism>
<feature type="compositionally biased region" description="Basic and acidic residues" evidence="1">
    <location>
        <begin position="7"/>
        <end position="41"/>
    </location>
</feature>
<feature type="compositionally biased region" description="Basic residues" evidence="1">
    <location>
        <begin position="285"/>
        <end position="294"/>
    </location>
</feature>
<comment type="caution">
    <text evidence="2">The sequence shown here is derived from an EMBL/GenBank/DDBJ whole genome shotgun (WGS) entry which is preliminary data.</text>
</comment>
<name>A0A314KZS2_NICAT</name>
<gene>
    <name evidence="2" type="ORF">A4A49_03740</name>
</gene>
<feature type="compositionally biased region" description="Basic and acidic residues" evidence="1">
    <location>
        <begin position="126"/>
        <end position="141"/>
    </location>
</feature>
<sequence>MQGDYESQCRNKIRDESIKTQKEAQLNKEKEQKRDKPKDDEFQTIYKKKVAKVRFHNNTQMEMSNKPNGYNHDEQSLTEIQPQNHQATNQDQREQKANNKKDTILLLENDQNSRHSFYRNTTNDNDTNKHTEEEANSRNDIESNNNKNNHLINLGDAHNTYLKLINSTSLEEDKDSEDMYISKHIHMKESSFEDDREEDSAEDGDYADEMCTEESNEFESVDTESFQNDVQPINHTTNDHAAQLIETFNSNALVEVNVSFEIDKIVERTHLSPRGRERGRNNGKNGRHNPRGRGGRLIYQQAMVIPQEQNLSN</sequence>
<dbReference type="AlphaFoldDB" id="A0A314KZS2"/>
<proteinExistence type="predicted"/>
<keyword evidence="3" id="KW-1185">Reference proteome</keyword>
<feature type="region of interest" description="Disordered" evidence="1">
    <location>
        <begin position="271"/>
        <end position="297"/>
    </location>
</feature>
<evidence type="ECO:0000256" key="1">
    <source>
        <dbReference type="SAM" id="MobiDB-lite"/>
    </source>
</evidence>
<evidence type="ECO:0000313" key="3">
    <source>
        <dbReference type="Proteomes" id="UP000187609"/>
    </source>
</evidence>
<protein>
    <submittedName>
        <fullName evidence="2">Uncharacterized protein</fullName>
    </submittedName>
</protein>
<feature type="compositionally biased region" description="Basic and acidic residues" evidence="1">
    <location>
        <begin position="271"/>
        <end position="280"/>
    </location>
</feature>
<evidence type="ECO:0000313" key="2">
    <source>
        <dbReference type="EMBL" id="OIT34918.1"/>
    </source>
</evidence>
<reference evidence="2" key="1">
    <citation type="submission" date="2016-11" db="EMBL/GenBank/DDBJ databases">
        <title>The genome of Nicotiana attenuata.</title>
        <authorList>
            <person name="Xu S."/>
            <person name="Brockmoeller T."/>
            <person name="Gaquerel E."/>
            <person name="Navarro A."/>
            <person name="Kuhl H."/>
            <person name="Gase K."/>
            <person name="Ling Z."/>
            <person name="Zhou W."/>
            <person name="Kreitzer C."/>
            <person name="Stanke M."/>
            <person name="Tang H."/>
            <person name="Lyons E."/>
            <person name="Pandey P."/>
            <person name="Pandey S.P."/>
            <person name="Timmermann B."/>
            <person name="Baldwin I.T."/>
        </authorList>
    </citation>
    <scope>NUCLEOTIDE SEQUENCE [LARGE SCALE GENOMIC DNA]</scope>
    <source>
        <strain evidence="2">UT</strain>
    </source>
</reference>